<protein>
    <submittedName>
        <fullName evidence="5">DNA-binding transcriptional regulator, GntR family</fullName>
    </submittedName>
</protein>
<dbReference type="SUPFAM" id="SSF46785">
    <property type="entry name" value="Winged helix' DNA-binding domain"/>
    <property type="match status" value="1"/>
</dbReference>
<dbReference type="Pfam" id="PF00392">
    <property type="entry name" value="GntR"/>
    <property type="match status" value="1"/>
</dbReference>
<dbReference type="OrthoDB" id="9781630at2"/>
<dbReference type="SMART" id="SM00345">
    <property type="entry name" value="HTH_GNTR"/>
    <property type="match status" value="1"/>
</dbReference>
<dbReference type="InterPro" id="IPR036388">
    <property type="entry name" value="WH-like_DNA-bd_sf"/>
</dbReference>
<sequence>MKYKNLTEKVYQILKKDIVNMNIQPGTKIQLDKIAEELEVSKTPVREAVNMLSMDGLVEVKPQSGTYVIELNQKDIKHIYQVRKALEKLAIELSFSKINDENIKALESINNKCLKLYEEEKYEEFVSEDERFHNTIFEITQNKYLITSYNAIRDKLFYLKMAGLVIPKSILESIKAHQKIIKTFKEKDLEKAKHEMKSHVEKVKKHSLKVHNIYNNKRGEKK</sequence>
<dbReference type="PANTHER" id="PTHR43537">
    <property type="entry name" value="TRANSCRIPTIONAL REGULATOR, GNTR FAMILY"/>
    <property type="match status" value="1"/>
</dbReference>
<reference evidence="5 6" key="1">
    <citation type="submission" date="2016-10" db="EMBL/GenBank/DDBJ databases">
        <authorList>
            <person name="de Groot N.N."/>
        </authorList>
    </citation>
    <scope>NUCLEOTIDE SEQUENCE [LARGE SCALE GENOMIC DNA]</scope>
    <source>
        <strain evidence="5 6">SLAS-1</strain>
    </source>
</reference>
<organism evidence="5 6">
    <name type="scientific">Halarsenatibacter silvermanii</name>
    <dbReference type="NCBI Taxonomy" id="321763"/>
    <lineage>
        <taxon>Bacteria</taxon>
        <taxon>Bacillati</taxon>
        <taxon>Bacillota</taxon>
        <taxon>Clostridia</taxon>
        <taxon>Halanaerobiales</taxon>
        <taxon>Halarsenatibacteraceae</taxon>
        <taxon>Halarsenatibacter</taxon>
    </lineage>
</organism>
<proteinExistence type="predicted"/>
<evidence type="ECO:0000256" key="2">
    <source>
        <dbReference type="ARBA" id="ARBA00023125"/>
    </source>
</evidence>
<dbReference type="PANTHER" id="PTHR43537:SF24">
    <property type="entry name" value="GLUCONATE OPERON TRANSCRIPTIONAL REPRESSOR"/>
    <property type="match status" value="1"/>
</dbReference>
<dbReference type="InterPro" id="IPR000524">
    <property type="entry name" value="Tscrpt_reg_HTH_GntR"/>
</dbReference>
<keyword evidence="3" id="KW-0804">Transcription</keyword>
<dbReference type="Gene3D" id="1.10.10.10">
    <property type="entry name" value="Winged helix-like DNA-binding domain superfamily/Winged helix DNA-binding domain"/>
    <property type="match status" value="1"/>
</dbReference>
<dbReference type="Proteomes" id="UP000199476">
    <property type="component" value="Unassembled WGS sequence"/>
</dbReference>
<dbReference type="RefSeq" id="WP_089762494.1">
    <property type="nucleotide sequence ID" value="NZ_FNGO01000060.1"/>
</dbReference>
<evidence type="ECO:0000313" key="6">
    <source>
        <dbReference type="Proteomes" id="UP000199476"/>
    </source>
</evidence>
<keyword evidence="2 5" id="KW-0238">DNA-binding</keyword>
<evidence type="ECO:0000313" key="5">
    <source>
        <dbReference type="EMBL" id="SDM55237.1"/>
    </source>
</evidence>
<dbReference type="PROSITE" id="PS50949">
    <property type="entry name" value="HTH_GNTR"/>
    <property type="match status" value="1"/>
</dbReference>
<dbReference type="SUPFAM" id="SSF48008">
    <property type="entry name" value="GntR ligand-binding domain-like"/>
    <property type="match status" value="1"/>
</dbReference>
<evidence type="ECO:0000259" key="4">
    <source>
        <dbReference type="PROSITE" id="PS50949"/>
    </source>
</evidence>
<keyword evidence="6" id="KW-1185">Reference proteome</keyword>
<dbReference type="InterPro" id="IPR011711">
    <property type="entry name" value="GntR_C"/>
</dbReference>
<dbReference type="AlphaFoldDB" id="A0A1G9U5G8"/>
<dbReference type="Pfam" id="PF07729">
    <property type="entry name" value="FCD"/>
    <property type="match status" value="1"/>
</dbReference>
<evidence type="ECO:0000256" key="1">
    <source>
        <dbReference type="ARBA" id="ARBA00023015"/>
    </source>
</evidence>
<gene>
    <name evidence="5" type="ORF">SAMN04488692_1601</name>
</gene>
<keyword evidence="1" id="KW-0805">Transcription regulation</keyword>
<dbReference type="Gene3D" id="1.20.120.530">
    <property type="entry name" value="GntR ligand-binding domain-like"/>
    <property type="match status" value="1"/>
</dbReference>
<dbReference type="SMART" id="SM00895">
    <property type="entry name" value="FCD"/>
    <property type="match status" value="1"/>
</dbReference>
<dbReference type="EMBL" id="FNGO01000060">
    <property type="protein sequence ID" value="SDM55237.1"/>
    <property type="molecule type" value="Genomic_DNA"/>
</dbReference>
<dbReference type="GO" id="GO:0003700">
    <property type="term" value="F:DNA-binding transcription factor activity"/>
    <property type="evidence" value="ECO:0007669"/>
    <property type="project" value="InterPro"/>
</dbReference>
<evidence type="ECO:0000256" key="3">
    <source>
        <dbReference type="ARBA" id="ARBA00023163"/>
    </source>
</evidence>
<dbReference type="GO" id="GO:0003677">
    <property type="term" value="F:DNA binding"/>
    <property type="evidence" value="ECO:0007669"/>
    <property type="project" value="UniProtKB-KW"/>
</dbReference>
<name>A0A1G9U5G8_9FIRM</name>
<feature type="domain" description="HTH gntR-type" evidence="4">
    <location>
        <begin position="4"/>
        <end position="71"/>
    </location>
</feature>
<dbReference type="InterPro" id="IPR008920">
    <property type="entry name" value="TF_FadR/GntR_C"/>
</dbReference>
<dbReference type="STRING" id="321763.SAMN04488692_1601"/>
<dbReference type="CDD" id="cd07377">
    <property type="entry name" value="WHTH_GntR"/>
    <property type="match status" value="1"/>
</dbReference>
<dbReference type="InterPro" id="IPR036390">
    <property type="entry name" value="WH_DNA-bd_sf"/>
</dbReference>
<accession>A0A1G9U5G8</accession>